<dbReference type="InterPro" id="IPR018181">
    <property type="entry name" value="Heat_shock_70_CS"/>
</dbReference>
<reference evidence="14 15" key="1">
    <citation type="submission" date="2019-07" db="EMBL/GenBank/DDBJ databases">
        <authorList>
            <person name="Kim J."/>
        </authorList>
    </citation>
    <scope>NUCLEOTIDE SEQUENCE [LARGE SCALE GENOMIC DNA]</scope>
    <source>
        <strain evidence="14 15">G13</strain>
    </source>
</reference>
<dbReference type="GO" id="GO:0005524">
    <property type="term" value="F:ATP binding"/>
    <property type="evidence" value="ECO:0007669"/>
    <property type="project" value="UniProtKB-KW"/>
</dbReference>
<evidence type="ECO:0000256" key="8">
    <source>
        <dbReference type="ARBA" id="ARBA00023016"/>
    </source>
</evidence>
<evidence type="ECO:0000256" key="2">
    <source>
        <dbReference type="ARBA" id="ARBA00007381"/>
    </source>
</evidence>
<dbReference type="Gene3D" id="2.60.34.10">
    <property type="entry name" value="Substrate Binding Domain Of DNAk, Chain A, domain 1"/>
    <property type="match status" value="1"/>
</dbReference>
<evidence type="ECO:0000256" key="4">
    <source>
        <dbReference type="ARBA" id="ARBA00017249"/>
    </source>
</evidence>
<dbReference type="FunFam" id="3.30.420.40:FF:000144">
    <property type="entry name" value="Molecular chaperone HscC"/>
    <property type="match status" value="1"/>
</dbReference>
<evidence type="ECO:0000256" key="12">
    <source>
        <dbReference type="ARBA" id="ARBA00033103"/>
    </source>
</evidence>
<evidence type="ECO:0000256" key="3">
    <source>
        <dbReference type="ARBA" id="ARBA00014415"/>
    </source>
</evidence>
<accession>A0A559J5D1</accession>
<evidence type="ECO:0000256" key="7">
    <source>
        <dbReference type="ARBA" id="ARBA00022840"/>
    </source>
</evidence>
<dbReference type="EMBL" id="VNJJ01000025">
    <property type="protein sequence ID" value="TVX95079.1"/>
    <property type="molecule type" value="Genomic_DNA"/>
</dbReference>
<dbReference type="AlphaFoldDB" id="A0A559J5D1"/>
<comment type="function">
    <text evidence="1">Acts as a chaperone.</text>
</comment>
<evidence type="ECO:0000256" key="5">
    <source>
        <dbReference type="ARBA" id="ARBA00022553"/>
    </source>
</evidence>
<dbReference type="SUPFAM" id="SSF53067">
    <property type="entry name" value="Actin-like ATPase domain"/>
    <property type="match status" value="2"/>
</dbReference>
<organism evidence="14 15">
    <name type="scientific">Cohnella terricola</name>
    <dbReference type="NCBI Taxonomy" id="1289167"/>
    <lineage>
        <taxon>Bacteria</taxon>
        <taxon>Bacillati</taxon>
        <taxon>Bacillota</taxon>
        <taxon>Bacilli</taxon>
        <taxon>Bacillales</taxon>
        <taxon>Paenibacillaceae</taxon>
        <taxon>Cohnella</taxon>
    </lineage>
</organism>
<keyword evidence="15" id="KW-1185">Reference proteome</keyword>
<dbReference type="PRINTS" id="PR00301">
    <property type="entry name" value="HEATSHOCK70"/>
</dbReference>
<evidence type="ECO:0000256" key="1">
    <source>
        <dbReference type="ARBA" id="ARBA00002290"/>
    </source>
</evidence>
<evidence type="ECO:0000256" key="10">
    <source>
        <dbReference type="ARBA" id="ARBA00030019"/>
    </source>
</evidence>
<evidence type="ECO:0000256" key="11">
    <source>
        <dbReference type="ARBA" id="ARBA00030945"/>
    </source>
</evidence>
<dbReference type="InterPro" id="IPR043129">
    <property type="entry name" value="ATPase_NBD"/>
</dbReference>
<dbReference type="CDD" id="cd10235">
    <property type="entry name" value="ASKHA_NBD_HSP70_HscC"/>
    <property type="match status" value="1"/>
</dbReference>
<evidence type="ECO:0000256" key="6">
    <source>
        <dbReference type="ARBA" id="ARBA00022741"/>
    </source>
</evidence>
<dbReference type="InterPro" id="IPR029047">
    <property type="entry name" value="HSP70_peptide-bd_sf"/>
</dbReference>
<comment type="similarity">
    <text evidence="2 13">Belongs to the heat shock protein 70 family.</text>
</comment>
<protein>
    <recommendedName>
        <fullName evidence="3">Chaperone protein DnaK</fullName>
    </recommendedName>
    <alternativeName>
        <fullName evidence="4">Chaperone protein dnaK</fullName>
    </alternativeName>
    <alternativeName>
        <fullName evidence="12">HSP70</fullName>
    </alternativeName>
    <alternativeName>
        <fullName evidence="11">Heat shock 70 kDa protein</fullName>
    </alternativeName>
    <alternativeName>
        <fullName evidence="10">Heat shock protein 70</fullName>
    </alternativeName>
</protein>
<keyword evidence="8" id="KW-0346">Stress response</keyword>
<sequence length="567" mass="63590">MAKIGIDLGTSNSLVAHWTEQGPVIIPNALGKNLTPSVVSLDENNEILVGQIAKERLITHPRLTAATFKRYMGTDKQYVLGQYTFSPEDLSSFVLRALKADAEAFLGEEIEEAVISVPAYFNDTQRKATQRAAKLAGLHVERLISEPTAAAISYGLHLENSETKFLVFDLGGGTFDVSVLDFFEGVMEVQSIAGDNYLGGEDFTGLLMSHFVESQGIDYLQFSGKERSALFKQAELCKHALGNGNVGEMEFTDGDKTYRLSVDRNQFEQLAGQLLLRLRQPIERALRDASLSPQDLNAVILIGGATRMPIIKSIVSKIFGRLPFSQINPDEAVALGAAIQVALKERDTSLEELILTDVCPYTLGTEVVRRMQDDRYESGYFLPIIERNTPIPVSKVDRLYTIADQQTELEVVIYQGESRRVENNVKLGILEIQIPAAPRGEQSIDVRYTYDINGVLEVEVTTVKTGQKKSMIVEKNPGQVSPEQIQARLEELKHLKIHPRDRSENRLLIARGERIYEESLHERRDFVSNILVEFERILGTQNEQEIKRKAAILKQQLDQLERWQDNS</sequence>
<evidence type="ECO:0000313" key="15">
    <source>
        <dbReference type="Proteomes" id="UP000316330"/>
    </source>
</evidence>
<evidence type="ECO:0000256" key="9">
    <source>
        <dbReference type="ARBA" id="ARBA00023186"/>
    </source>
</evidence>
<dbReference type="PROSITE" id="PS00297">
    <property type="entry name" value="HSP70_1"/>
    <property type="match status" value="1"/>
</dbReference>
<dbReference type="Proteomes" id="UP000316330">
    <property type="component" value="Unassembled WGS sequence"/>
</dbReference>
<comment type="caution">
    <text evidence="14">The sequence shown here is derived from an EMBL/GenBank/DDBJ whole genome shotgun (WGS) entry which is preliminary data.</text>
</comment>
<keyword evidence="5" id="KW-0597">Phosphoprotein</keyword>
<evidence type="ECO:0000313" key="14">
    <source>
        <dbReference type="EMBL" id="TVX95079.1"/>
    </source>
</evidence>
<dbReference type="PANTHER" id="PTHR19375">
    <property type="entry name" value="HEAT SHOCK PROTEIN 70KDA"/>
    <property type="match status" value="1"/>
</dbReference>
<dbReference type="PROSITE" id="PS01036">
    <property type="entry name" value="HSP70_3"/>
    <property type="match status" value="1"/>
</dbReference>
<proteinExistence type="inferred from homology"/>
<keyword evidence="6 13" id="KW-0547">Nucleotide-binding</keyword>
<dbReference type="InterPro" id="IPR042030">
    <property type="entry name" value="HscC_NBD"/>
</dbReference>
<evidence type="ECO:0000256" key="13">
    <source>
        <dbReference type="RuleBase" id="RU003322"/>
    </source>
</evidence>
<dbReference type="InterPro" id="IPR013126">
    <property type="entry name" value="Hsp_70_fam"/>
</dbReference>
<gene>
    <name evidence="14" type="ORF">FPZ45_24030</name>
</gene>
<dbReference type="RefSeq" id="WP_144707203.1">
    <property type="nucleotide sequence ID" value="NZ_VNJJ01000025.1"/>
</dbReference>
<dbReference type="Pfam" id="PF00012">
    <property type="entry name" value="HSP70"/>
    <property type="match status" value="2"/>
</dbReference>
<keyword evidence="7 13" id="KW-0067">ATP-binding</keyword>
<dbReference type="OrthoDB" id="9766019at2"/>
<dbReference type="Gene3D" id="3.30.420.40">
    <property type="match status" value="2"/>
</dbReference>
<name>A0A559J5D1_9BACL</name>
<keyword evidence="9" id="KW-0143">Chaperone</keyword>
<dbReference type="GO" id="GO:0140662">
    <property type="term" value="F:ATP-dependent protein folding chaperone"/>
    <property type="evidence" value="ECO:0007669"/>
    <property type="project" value="InterPro"/>
</dbReference>
<dbReference type="PROSITE" id="PS00329">
    <property type="entry name" value="HSP70_2"/>
    <property type="match status" value="1"/>
</dbReference>
<dbReference type="Gene3D" id="3.90.640.10">
    <property type="entry name" value="Actin, Chain A, domain 4"/>
    <property type="match status" value="1"/>
</dbReference>
<dbReference type="SUPFAM" id="SSF100920">
    <property type="entry name" value="Heat shock protein 70kD (HSP70), peptide-binding domain"/>
    <property type="match status" value="1"/>
</dbReference>